<organism evidence="2">
    <name type="scientific">gut metagenome</name>
    <dbReference type="NCBI Taxonomy" id="749906"/>
    <lineage>
        <taxon>unclassified sequences</taxon>
        <taxon>metagenomes</taxon>
        <taxon>organismal metagenomes</taxon>
    </lineage>
</organism>
<dbReference type="PANTHER" id="PTHR46124">
    <property type="entry name" value="D-AMINOACYL-TRNA DEACYLASE"/>
    <property type="match status" value="1"/>
</dbReference>
<evidence type="ECO:0000256" key="1">
    <source>
        <dbReference type="ARBA" id="ARBA00022801"/>
    </source>
</evidence>
<dbReference type="GO" id="GO:0005829">
    <property type="term" value="C:cytosol"/>
    <property type="evidence" value="ECO:0007669"/>
    <property type="project" value="TreeGrafter"/>
</dbReference>
<dbReference type="PANTHER" id="PTHR46124:SF4">
    <property type="entry name" value="HYDROLASE TATD"/>
    <property type="match status" value="1"/>
</dbReference>
<dbReference type="GO" id="GO:0016788">
    <property type="term" value="F:hydrolase activity, acting on ester bonds"/>
    <property type="evidence" value="ECO:0007669"/>
    <property type="project" value="InterPro"/>
</dbReference>
<reference evidence="2" key="1">
    <citation type="journal article" date="2012" name="PLoS ONE">
        <title>Gene sets for utilization of primary and secondary nutrition supplies in the distal gut of endangered iberian lynx.</title>
        <authorList>
            <person name="Alcaide M."/>
            <person name="Messina E."/>
            <person name="Richter M."/>
            <person name="Bargiela R."/>
            <person name="Peplies J."/>
            <person name="Huws S.A."/>
            <person name="Newbold C.J."/>
            <person name="Golyshin P.N."/>
            <person name="Simon M.A."/>
            <person name="Lopez G."/>
            <person name="Yakimov M.M."/>
            <person name="Ferrer M."/>
        </authorList>
    </citation>
    <scope>NUCLEOTIDE SEQUENCE</scope>
</reference>
<comment type="caution">
    <text evidence="2">The sequence shown here is derived from an EMBL/GenBank/DDBJ whole genome shotgun (WGS) entry which is preliminary data.</text>
</comment>
<accession>J9GNG4</accession>
<sequence>MLKQQGSFVAVGEIGMDLYWDKTFLREQQIVFEKQVEWALEYGLPIVIHSRKAFDYIYKVLFPYKDSPLTGIFHSFTGDAAEAVRMLKFPGFMLGVNGMVTFKKSDLPSVLSDIPLDRIVVETDSPYLTPVPFRGRRNESSYVQYTLEKVAEIYNKTLEETADITSRNALKVFGMLK</sequence>
<dbReference type="CDD" id="cd01310">
    <property type="entry name" value="TatD_DNAse"/>
    <property type="match status" value="1"/>
</dbReference>
<dbReference type="Pfam" id="PF01026">
    <property type="entry name" value="TatD_DNase"/>
    <property type="match status" value="1"/>
</dbReference>
<gene>
    <name evidence="2" type="ORF">EVA_02723</name>
</gene>
<evidence type="ECO:0000313" key="2">
    <source>
        <dbReference type="EMBL" id="EJX09164.1"/>
    </source>
</evidence>
<name>J9GNG4_9ZZZZ</name>
<dbReference type="AlphaFoldDB" id="J9GNG4"/>
<dbReference type="InterPro" id="IPR018228">
    <property type="entry name" value="DNase_TatD-rel_CS"/>
</dbReference>
<dbReference type="PROSITE" id="PS01091">
    <property type="entry name" value="TATD_3"/>
    <property type="match status" value="1"/>
</dbReference>
<dbReference type="InterPro" id="IPR032466">
    <property type="entry name" value="Metal_Hydrolase"/>
</dbReference>
<dbReference type="SUPFAM" id="SSF51556">
    <property type="entry name" value="Metallo-dependent hydrolases"/>
    <property type="match status" value="1"/>
</dbReference>
<keyword evidence="1 2" id="KW-0378">Hydrolase</keyword>
<dbReference type="PROSITE" id="PS01090">
    <property type="entry name" value="TATD_2"/>
    <property type="match status" value="1"/>
</dbReference>
<dbReference type="InterPro" id="IPR001130">
    <property type="entry name" value="TatD-like"/>
</dbReference>
<dbReference type="Gene3D" id="3.20.20.140">
    <property type="entry name" value="Metal-dependent hydrolases"/>
    <property type="match status" value="1"/>
</dbReference>
<dbReference type="EMBL" id="AMCI01000449">
    <property type="protein sequence ID" value="EJX09164.1"/>
    <property type="molecule type" value="Genomic_DNA"/>
</dbReference>
<proteinExistence type="predicted"/>
<protein>
    <submittedName>
        <fullName evidence="2">Hydrolase, TatD family</fullName>
    </submittedName>
</protein>